<proteinExistence type="predicted"/>
<dbReference type="InterPro" id="IPR029066">
    <property type="entry name" value="PLP-binding_barrel"/>
</dbReference>
<reference evidence="2" key="1">
    <citation type="submission" date="2016-04" db="EMBL/GenBank/DDBJ databases">
        <authorList>
            <person name="Calderon-Fernandez G.M.Sr."/>
        </authorList>
    </citation>
    <scope>NUCLEOTIDE SEQUENCE</scope>
    <source>
        <strain evidence="2">Int1</strain>
        <tissue evidence="2">Integument</tissue>
    </source>
</reference>
<evidence type="ECO:0000256" key="1">
    <source>
        <dbReference type="ARBA" id="ARBA00022898"/>
    </source>
</evidence>
<organism evidence="2">
    <name type="scientific">Triatoma infestans</name>
    <name type="common">Assassin bug</name>
    <dbReference type="NCBI Taxonomy" id="30076"/>
    <lineage>
        <taxon>Eukaryota</taxon>
        <taxon>Metazoa</taxon>
        <taxon>Ecdysozoa</taxon>
        <taxon>Arthropoda</taxon>
        <taxon>Hexapoda</taxon>
        <taxon>Insecta</taxon>
        <taxon>Pterygota</taxon>
        <taxon>Neoptera</taxon>
        <taxon>Paraneoptera</taxon>
        <taxon>Hemiptera</taxon>
        <taxon>Heteroptera</taxon>
        <taxon>Panheteroptera</taxon>
        <taxon>Cimicomorpha</taxon>
        <taxon>Reduviidae</taxon>
        <taxon>Triatominae</taxon>
        <taxon>Triatoma</taxon>
    </lineage>
</organism>
<dbReference type="PANTHER" id="PTHR10146">
    <property type="entry name" value="PROLINE SYNTHETASE CO-TRANSCRIBED BACTERIAL HOMOLOG PROTEIN"/>
    <property type="match status" value="1"/>
</dbReference>
<keyword evidence="1" id="KW-0663">Pyridoxal phosphate</keyword>
<dbReference type="PANTHER" id="PTHR10146:SF14">
    <property type="entry name" value="PYRIDOXAL PHOSPHATE HOMEOSTASIS PROTEIN"/>
    <property type="match status" value="1"/>
</dbReference>
<dbReference type="SUPFAM" id="SSF51419">
    <property type="entry name" value="PLP-binding barrel"/>
    <property type="match status" value="1"/>
</dbReference>
<dbReference type="Gene3D" id="3.20.20.10">
    <property type="entry name" value="Alanine racemase"/>
    <property type="match status" value="1"/>
</dbReference>
<feature type="non-terminal residue" evidence="2">
    <location>
        <position position="1"/>
    </location>
</feature>
<sequence>DYLDMIFPNGPNPDFLALRRCRDNVCSKLNFNTKNIELSMGMSDDFEHAIELGSTSVRVGTAFLVIVSVKKISQNPIIKESNYRIVFFL</sequence>
<protein>
    <submittedName>
        <fullName evidence="2">Proline synthase co-transcribed bacterial-like protein</fullName>
    </submittedName>
</protein>
<accession>A0A170Z2I4</accession>
<name>A0A170Z2I4_TRIIF</name>
<dbReference type="InterPro" id="IPR011078">
    <property type="entry name" value="PyrdxlP_homeostasis"/>
</dbReference>
<dbReference type="GO" id="GO:0030170">
    <property type="term" value="F:pyridoxal phosphate binding"/>
    <property type="evidence" value="ECO:0007669"/>
    <property type="project" value="InterPro"/>
</dbReference>
<dbReference type="AlphaFoldDB" id="A0A170Z2I4"/>
<evidence type="ECO:0000313" key="2">
    <source>
        <dbReference type="EMBL" id="JAS00515.1"/>
    </source>
</evidence>
<reference evidence="2" key="2">
    <citation type="journal article" date="2017" name="J. Med. Entomol.">
        <title>Transcriptome Analysis of the Triatoma infestans (Hemiptera: Reduviidae) Integument.</title>
        <authorList>
            <person name="Calderon-Fernandez G.M."/>
            <person name="Moriconi D.E."/>
            <person name="Dulbecco A.B."/>
            <person name="Juarez M.P."/>
        </authorList>
    </citation>
    <scope>NUCLEOTIDE SEQUENCE</scope>
    <source>
        <strain evidence="2">Int1</strain>
        <tissue evidence="2">Integument</tissue>
    </source>
</reference>
<dbReference type="EMBL" id="GEMB01002678">
    <property type="protein sequence ID" value="JAS00515.1"/>
    <property type="molecule type" value="Transcribed_RNA"/>
</dbReference>